<feature type="compositionally biased region" description="Low complexity" evidence="1">
    <location>
        <begin position="83"/>
        <end position="122"/>
    </location>
</feature>
<keyword evidence="3" id="KW-1185">Reference proteome</keyword>
<evidence type="ECO:0008006" key="4">
    <source>
        <dbReference type="Google" id="ProtNLM"/>
    </source>
</evidence>
<accession>A0A0D7B1Y3</accession>
<organism evidence="2 3">
    <name type="scientific">Cylindrobasidium torrendii FP15055 ss-10</name>
    <dbReference type="NCBI Taxonomy" id="1314674"/>
    <lineage>
        <taxon>Eukaryota</taxon>
        <taxon>Fungi</taxon>
        <taxon>Dikarya</taxon>
        <taxon>Basidiomycota</taxon>
        <taxon>Agaricomycotina</taxon>
        <taxon>Agaricomycetes</taxon>
        <taxon>Agaricomycetidae</taxon>
        <taxon>Agaricales</taxon>
        <taxon>Marasmiineae</taxon>
        <taxon>Physalacriaceae</taxon>
        <taxon>Cylindrobasidium</taxon>
    </lineage>
</organism>
<dbReference type="AlphaFoldDB" id="A0A0D7B1Y3"/>
<dbReference type="Proteomes" id="UP000054007">
    <property type="component" value="Unassembled WGS sequence"/>
</dbReference>
<evidence type="ECO:0000313" key="3">
    <source>
        <dbReference type="Proteomes" id="UP000054007"/>
    </source>
</evidence>
<feature type="compositionally biased region" description="Polar residues" evidence="1">
    <location>
        <begin position="123"/>
        <end position="158"/>
    </location>
</feature>
<evidence type="ECO:0000313" key="2">
    <source>
        <dbReference type="EMBL" id="KIY64497.1"/>
    </source>
</evidence>
<proteinExistence type="predicted"/>
<feature type="region of interest" description="Disordered" evidence="1">
    <location>
        <begin position="44"/>
        <end position="173"/>
    </location>
</feature>
<gene>
    <name evidence="2" type="ORF">CYLTODRAFT_425169</name>
</gene>
<reference evidence="2 3" key="1">
    <citation type="journal article" date="2015" name="Fungal Genet. Biol.">
        <title>Evolution of novel wood decay mechanisms in Agaricales revealed by the genome sequences of Fistulina hepatica and Cylindrobasidium torrendii.</title>
        <authorList>
            <person name="Floudas D."/>
            <person name="Held B.W."/>
            <person name="Riley R."/>
            <person name="Nagy L.G."/>
            <person name="Koehler G."/>
            <person name="Ransdell A.S."/>
            <person name="Younus H."/>
            <person name="Chow J."/>
            <person name="Chiniquy J."/>
            <person name="Lipzen A."/>
            <person name="Tritt A."/>
            <person name="Sun H."/>
            <person name="Haridas S."/>
            <person name="LaButti K."/>
            <person name="Ohm R.A."/>
            <person name="Kues U."/>
            <person name="Blanchette R.A."/>
            <person name="Grigoriev I.V."/>
            <person name="Minto R.E."/>
            <person name="Hibbett D.S."/>
        </authorList>
    </citation>
    <scope>NUCLEOTIDE SEQUENCE [LARGE SCALE GENOMIC DNA]</scope>
    <source>
        <strain evidence="2 3">FP15055 ss-10</strain>
    </source>
</reference>
<protein>
    <recommendedName>
        <fullName evidence="4">Zn(2)-C6 fungal-type domain-containing protein</fullName>
    </recommendedName>
</protein>
<evidence type="ECO:0000256" key="1">
    <source>
        <dbReference type="SAM" id="MobiDB-lite"/>
    </source>
</evidence>
<name>A0A0D7B1Y3_9AGAR</name>
<sequence>MDMFEFLANVDDIERSNKALAEKQALWLAKHGALLDRKVAEISDDLDKSTAPDPQTSRPAQPAKRGLESSQVADEPPLKRAKSSATTISSGSSIESLTTSNRQSNGALPSASAPLALSGNANQSPQSGPSNVAQHRTSTSSQPMPKGSNSSACTQCESSGVRCTGKSGSACPRCRTRRTACSFVRRANVPTPARDCHSAREPRSSTTPSLSRARRPGMGIAGPNLLSSQEVLREINKDLRLAALLMGAKAGFVPMEFAARQLDLAHAEFRDGPPAVPDFLRRK</sequence>
<feature type="compositionally biased region" description="Basic and acidic residues" evidence="1">
    <location>
        <begin position="194"/>
        <end position="203"/>
    </location>
</feature>
<feature type="region of interest" description="Disordered" evidence="1">
    <location>
        <begin position="191"/>
        <end position="221"/>
    </location>
</feature>
<dbReference type="EMBL" id="KN880633">
    <property type="protein sequence ID" value="KIY64497.1"/>
    <property type="molecule type" value="Genomic_DNA"/>
</dbReference>